<name>A0A9W6FI23_9FIRM</name>
<dbReference type="Proteomes" id="UP001145094">
    <property type="component" value="Unassembled WGS sequence"/>
</dbReference>
<proteinExistence type="predicted"/>
<reference evidence="1" key="2">
    <citation type="submission" date="2022-11" db="EMBL/GenBank/DDBJ databases">
        <title>Draft genome sequence of Sellimonas catena strain 18CBH55.</title>
        <authorList>
            <person name="Atsushi H."/>
            <person name="Moriya O."/>
            <person name="Mitsuo S."/>
        </authorList>
    </citation>
    <scope>NUCLEOTIDE SEQUENCE</scope>
    <source>
        <strain evidence="1">18CBH55</strain>
    </source>
</reference>
<dbReference type="EMBL" id="BSCH01000011">
    <property type="protein sequence ID" value="GLG90413.1"/>
    <property type="molecule type" value="Genomic_DNA"/>
</dbReference>
<reference evidence="1" key="1">
    <citation type="submission" date="2022-11" db="EMBL/GenBank/DDBJ databases">
        <title>Draft genome sequence of Sellimonas catena strain 18CBH55.</title>
        <authorList>
            <person name="Hisatomi A."/>
            <person name="Ohkuma M."/>
            <person name="Sakamoto M."/>
        </authorList>
    </citation>
    <scope>NUCLEOTIDE SEQUENCE</scope>
    <source>
        <strain evidence="1">18CBH55</strain>
    </source>
</reference>
<gene>
    <name evidence="1" type="ORF">Selli2_18400</name>
</gene>
<protein>
    <submittedName>
        <fullName evidence="1">Uncharacterized protein</fullName>
    </submittedName>
</protein>
<comment type="caution">
    <text evidence="1">The sequence shown here is derived from an EMBL/GenBank/DDBJ whole genome shotgun (WGS) entry which is preliminary data.</text>
</comment>
<organism evidence="1 2">
    <name type="scientific">Sellimonas catena</name>
    <dbReference type="NCBI Taxonomy" id="2994035"/>
    <lineage>
        <taxon>Bacteria</taxon>
        <taxon>Bacillati</taxon>
        <taxon>Bacillota</taxon>
        <taxon>Clostridia</taxon>
        <taxon>Lachnospirales</taxon>
        <taxon>Lachnospiraceae</taxon>
        <taxon>Sellimonas</taxon>
    </lineage>
</organism>
<reference evidence="1" key="3">
    <citation type="journal article" date="2023" name="Int. J. Syst. Evol. Microbiol.">
        <title>Sellimonas catena sp. nov., isolated from human faeces.</title>
        <authorList>
            <person name="Hisatomi A."/>
            <person name="Ohkuma M."/>
            <person name="Sakamoto M."/>
        </authorList>
    </citation>
    <scope>NUCLEOTIDE SEQUENCE</scope>
    <source>
        <strain evidence="1">18CBH55</strain>
    </source>
</reference>
<dbReference type="AlphaFoldDB" id="A0A9W6FI23"/>
<sequence length="124" mass="14288">MKSKNELTKDELEKREKRKLAGIYRKLDKDAKKSVESLIEEAAFMAASLYELRGIINRKGYTEEYQNGANQRGVKKCSEVEIYNTMVKNYMSTIKQLTDLLPKEAAKEVEKNDGFEAFVIGRKD</sequence>
<accession>A0A9W6FI23</accession>
<evidence type="ECO:0000313" key="2">
    <source>
        <dbReference type="Proteomes" id="UP001145094"/>
    </source>
</evidence>
<dbReference type="RefSeq" id="WP_281845267.1">
    <property type="nucleotide sequence ID" value="NZ_BSCH01000011.1"/>
</dbReference>
<evidence type="ECO:0000313" key="1">
    <source>
        <dbReference type="EMBL" id="GLG90413.1"/>
    </source>
</evidence>